<dbReference type="Pfam" id="PF01400">
    <property type="entry name" value="Astacin"/>
    <property type="match status" value="1"/>
</dbReference>
<evidence type="ECO:0000256" key="1">
    <source>
        <dbReference type="SAM" id="MobiDB-lite"/>
    </source>
</evidence>
<proteinExistence type="predicted"/>
<accession>E7C393</accession>
<dbReference type="AlphaFoldDB" id="E7C393"/>
<dbReference type="EMBL" id="GU567969">
    <property type="protein sequence ID" value="ADI21917.1"/>
    <property type="molecule type" value="Genomic_DNA"/>
</dbReference>
<reference evidence="3" key="1">
    <citation type="submission" date="2010-01" db="EMBL/GenBank/DDBJ databases">
        <title>Genome fragments of uncultured bacteria from the North Pacific subtropical Gyre.</title>
        <authorList>
            <person name="Pham V.D."/>
            <person name="Delong E.F."/>
        </authorList>
    </citation>
    <scope>NUCLEOTIDE SEQUENCE</scope>
</reference>
<feature type="region of interest" description="Disordered" evidence="1">
    <location>
        <begin position="78"/>
        <end position="140"/>
    </location>
</feature>
<evidence type="ECO:0000313" key="3">
    <source>
        <dbReference type="EMBL" id="ADI21917.1"/>
    </source>
</evidence>
<dbReference type="InterPro" id="IPR001506">
    <property type="entry name" value="Peptidase_M12A"/>
</dbReference>
<feature type="region of interest" description="Disordered" evidence="1">
    <location>
        <begin position="152"/>
        <end position="197"/>
    </location>
</feature>
<dbReference type="SUPFAM" id="SSF55486">
    <property type="entry name" value="Metalloproteases ('zincins'), catalytic domain"/>
    <property type="match status" value="1"/>
</dbReference>
<name>E7C393_9GAMM</name>
<feature type="domain" description="Peptidase M12A" evidence="2">
    <location>
        <begin position="729"/>
        <end position="769"/>
    </location>
</feature>
<evidence type="ECO:0000259" key="2">
    <source>
        <dbReference type="Pfam" id="PF01400"/>
    </source>
</evidence>
<feature type="compositionally biased region" description="Acidic residues" evidence="1">
    <location>
        <begin position="119"/>
        <end position="133"/>
    </location>
</feature>
<dbReference type="GO" id="GO:0006508">
    <property type="term" value="P:proteolysis"/>
    <property type="evidence" value="ECO:0007669"/>
    <property type="project" value="InterPro"/>
</dbReference>
<feature type="compositionally biased region" description="Basic and acidic residues" evidence="1">
    <location>
        <begin position="180"/>
        <end position="196"/>
    </location>
</feature>
<protein>
    <recommendedName>
        <fullName evidence="2">Peptidase M12A domain-containing protein</fullName>
    </recommendedName>
</protein>
<feature type="compositionally biased region" description="Basic and acidic residues" evidence="1">
    <location>
        <begin position="104"/>
        <end position="118"/>
    </location>
</feature>
<dbReference type="GO" id="GO:0004222">
    <property type="term" value="F:metalloendopeptidase activity"/>
    <property type="evidence" value="ECO:0007669"/>
    <property type="project" value="InterPro"/>
</dbReference>
<organism evidence="3">
    <name type="scientific">uncultured gamma proteobacterium HF0130_26L16</name>
    <dbReference type="NCBI Taxonomy" id="723569"/>
    <lineage>
        <taxon>Bacteria</taxon>
        <taxon>Pseudomonadati</taxon>
        <taxon>Pseudomonadota</taxon>
        <taxon>Gammaproteobacteria</taxon>
        <taxon>environmental samples</taxon>
    </lineage>
</organism>
<sequence length="882" mass="97195">MLISIRGIGQDDRQGFPAPVDGVGVTIPSPVAALRVGLGVLVTLYALAWANHASAGGLGDLLKAVESLDQSIQEKVQGVLGSTEPHHQEASEAPDSESTATTVDSEKIRIKAEPRVADESAEVEEDQEEDEEEPRVVSSEIIKLKPDIILPKDSDAVKNTPEPGPVSAENDVDPEYTSDSTKESVPETSKVVDRGSNEQAHSAVWVGQATITHHNYGGAEGLHTVRANHTIYLAEAYRFDIIGEDDRLVGQLVSLRDKKGGWTSFQSGWTRTACGCARDITEFTGSAHGEPDQKIVGWIYHSMVEDDPLGDILPNGAYSVKWDDISTDSSFTSVRTSVQCGEPFTKSQSISEGQHAVAGPTWSLQSSMPIPMLPTDDGQPINVRRLREAFQYYKSDYHDQQARRLIDGKMSGVYTQKIPVSISCDSKLREETQEWFVQPAIEVEPKLAETPYRWRPKHGDKNNTLEFTVTVSDLPGVEGKFRFTLFDVTRETGWAMNAGDKEDDTLDLRFVEADDNFLAPKETDDGWVLEAKRMLKKATIRIEADDYGAWGRLRCEVNTGGWWFPCVSMAGEHYVTIPYDEDENKIADFWEEQKGISGHAAADDDETPEGREAGDGFSNYEEYRGFQIRGLWRDTEPAEKDLFVHNASNREEITSSVREFETKSGLTVHEINEDELDRASRIVNFNRGINQAVSRGEKGQAGVIVEVRELDDACGSAEPDPRIEAALFLSNIGGPNITQRVLINPDCVDGTTTVHELGHAVNLWHPGGRYLDGDCGNSLAAGMDTPYAGPLNNYMRYRYAGKYIGPDNKCYRYPGHLEEEGSAFVTDPTGTGINAGPERWEYDTLDGKNYPYPVSGDATCSGTLIDKSLSLNQDAKTYPSGC</sequence>
<feature type="region of interest" description="Disordered" evidence="1">
    <location>
        <begin position="597"/>
        <end position="616"/>
    </location>
</feature>